<dbReference type="RefSeq" id="WP_379899504.1">
    <property type="nucleotide sequence ID" value="NZ_JBHRTR010000022.1"/>
</dbReference>
<evidence type="ECO:0000313" key="1">
    <source>
        <dbReference type="EMBL" id="MFC3227339.1"/>
    </source>
</evidence>
<protein>
    <recommendedName>
        <fullName evidence="3">DUF2190 family protein</fullName>
    </recommendedName>
</protein>
<organism evidence="1 2">
    <name type="scientific">Marinibaculum pumilum</name>
    <dbReference type="NCBI Taxonomy" id="1766165"/>
    <lineage>
        <taxon>Bacteria</taxon>
        <taxon>Pseudomonadati</taxon>
        <taxon>Pseudomonadota</taxon>
        <taxon>Alphaproteobacteria</taxon>
        <taxon>Rhodospirillales</taxon>
        <taxon>Rhodospirillaceae</taxon>
        <taxon>Marinibaculum</taxon>
    </lineage>
</organism>
<dbReference type="InterPro" id="IPR054438">
    <property type="entry name" value="Struct_cement_gp24/gp6"/>
</dbReference>
<dbReference type="EMBL" id="JBHRTR010000022">
    <property type="protein sequence ID" value="MFC3227339.1"/>
    <property type="molecule type" value="Genomic_DNA"/>
</dbReference>
<sequence length="162" mass="17053">MSQTDPTTYGFDLEVAQAGQKYDLSYDQVDSFAAEGAVPFGVAVVAGTDPNQQVALVETASDVFRGIALFTHTREQGFNRAATPASTGAQYLDTETVSVLSRGRVWVKASGNVTAGALAYADLATTFNDSFTVTSTDNLKVGRFHTSGSDGELVVLEVDKAA</sequence>
<reference evidence="2" key="1">
    <citation type="journal article" date="2019" name="Int. J. Syst. Evol. Microbiol.">
        <title>The Global Catalogue of Microorganisms (GCM) 10K type strain sequencing project: providing services to taxonomists for standard genome sequencing and annotation.</title>
        <authorList>
            <consortium name="The Broad Institute Genomics Platform"/>
            <consortium name="The Broad Institute Genome Sequencing Center for Infectious Disease"/>
            <person name="Wu L."/>
            <person name="Ma J."/>
        </authorList>
    </citation>
    <scope>NUCLEOTIDE SEQUENCE [LARGE SCALE GENOMIC DNA]</scope>
    <source>
        <strain evidence="2">KCTC 42964</strain>
    </source>
</reference>
<evidence type="ECO:0000313" key="2">
    <source>
        <dbReference type="Proteomes" id="UP001595528"/>
    </source>
</evidence>
<keyword evidence="2" id="KW-1185">Reference proteome</keyword>
<dbReference type="Pfam" id="PF22758">
    <property type="entry name" value="Phage_cement"/>
    <property type="match status" value="1"/>
</dbReference>
<evidence type="ECO:0008006" key="3">
    <source>
        <dbReference type="Google" id="ProtNLM"/>
    </source>
</evidence>
<dbReference type="Proteomes" id="UP001595528">
    <property type="component" value="Unassembled WGS sequence"/>
</dbReference>
<name>A0ABV7KYY7_9PROT</name>
<accession>A0ABV7KYY7</accession>
<gene>
    <name evidence="1" type="ORF">ACFOGJ_08870</name>
</gene>
<proteinExistence type="predicted"/>
<comment type="caution">
    <text evidence="1">The sequence shown here is derived from an EMBL/GenBank/DDBJ whole genome shotgun (WGS) entry which is preliminary data.</text>
</comment>